<protein>
    <submittedName>
        <fullName evidence="2">Dehydrogenase/reductase domain protein</fullName>
    </submittedName>
</protein>
<accession>X8CVM0</accession>
<organism evidence="2">
    <name type="scientific">Mycobacterium xenopi 4042</name>
    <dbReference type="NCBI Taxonomy" id="1299334"/>
    <lineage>
        <taxon>Bacteria</taxon>
        <taxon>Bacillati</taxon>
        <taxon>Actinomycetota</taxon>
        <taxon>Actinomycetes</taxon>
        <taxon>Mycobacteriales</taxon>
        <taxon>Mycobacteriaceae</taxon>
        <taxon>Mycobacterium</taxon>
    </lineage>
</organism>
<gene>
    <name evidence="2" type="ORF">I553_0030</name>
</gene>
<name>X8CVM0_MYCXE</name>
<comment type="caution">
    <text evidence="2">The sequence shown here is derived from an EMBL/GenBank/DDBJ whole genome shotgun (WGS) entry which is preliminary data.</text>
</comment>
<dbReference type="Gene3D" id="3.40.50.720">
    <property type="entry name" value="NAD(P)-binding Rossmann-like Domain"/>
    <property type="match status" value="1"/>
</dbReference>
<evidence type="ECO:0000313" key="2">
    <source>
        <dbReference type="EMBL" id="EUA59871.1"/>
    </source>
</evidence>
<dbReference type="AlphaFoldDB" id="X8CVM0"/>
<evidence type="ECO:0000256" key="1">
    <source>
        <dbReference type="SAM" id="MobiDB-lite"/>
    </source>
</evidence>
<dbReference type="InterPro" id="IPR036291">
    <property type="entry name" value="NAD(P)-bd_dom_sf"/>
</dbReference>
<reference evidence="2" key="1">
    <citation type="submission" date="2014-01" db="EMBL/GenBank/DDBJ databases">
        <authorList>
            <person name="Brown-Elliot B."/>
            <person name="Wallace R."/>
            <person name="Lenaerts A."/>
            <person name="Ordway D."/>
            <person name="DeGroote M.A."/>
            <person name="Parker T."/>
            <person name="Sizemore C."/>
            <person name="Tallon L.J."/>
            <person name="Sadzewicz L.K."/>
            <person name="Sengamalay N."/>
            <person name="Fraser C.M."/>
            <person name="Hine E."/>
            <person name="Shefchek K.A."/>
            <person name="Das S.P."/>
            <person name="Tettelin H."/>
        </authorList>
    </citation>
    <scope>NUCLEOTIDE SEQUENCE [LARGE SCALE GENOMIC DNA]</scope>
    <source>
        <strain evidence="2">4042</strain>
    </source>
</reference>
<dbReference type="SUPFAM" id="SSF51735">
    <property type="entry name" value="NAD(P)-binding Rossmann-fold domains"/>
    <property type="match status" value="1"/>
</dbReference>
<proteinExistence type="predicted"/>
<sequence length="64" mass="6498">MVVADINADAAEAAAKQIVADGGKAIHVPVDVSDPDSPRRWPTPRSPSSAASTTWSTTPPSTAA</sequence>
<dbReference type="EMBL" id="JAOB01000028">
    <property type="protein sequence ID" value="EUA59871.1"/>
    <property type="molecule type" value="Genomic_DNA"/>
</dbReference>
<feature type="compositionally biased region" description="Low complexity" evidence="1">
    <location>
        <begin position="46"/>
        <end position="64"/>
    </location>
</feature>
<feature type="region of interest" description="Disordered" evidence="1">
    <location>
        <begin position="28"/>
        <end position="64"/>
    </location>
</feature>